<comment type="subcellular location">
    <subcellularLocation>
        <location evidence="1">Cell envelope</location>
    </subcellularLocation>
</comment>
<dbReference type="GO" id="GO:0016209">
    <property type="term" value="F:antioxidant activity"/>
    <property type="evidence" value="ECO:0007669"/>
    <property type="project" value="InterPro"/>
</dbReference>
<dbReference type="GO" id="GO:0030313">
    <property type="term" value="C:cell envelope"/>
    <property type="evidence" value="ECO:0007669"/>
    <property type="project" value="UniProtKB-SubCell"/>
</dbReference>
<keyword evidence="7" id="KW-1185">Reference proteome</keyword>
<dbReference type="GO" id="GO:0016491">
    <property type="term" value="F:oxidoreductase activity"/>
    <property type="evidence" value="ECO:0007669"/>
    <property type="project" value="InterPro"/>
</dbReference>
<dbReference type="PANTHER" id="PTHR42852:SF6">
    <property type="entry name" value="THIOL:DISULFIDE INTERCHANGE PROTEIN DSBE"/>
    <property type="match status" value="1"/>
</dbReference>
<evidence type="ECO:0000256" key="2">
    <source>
        <dbReference type="ARBA" id="ARBA00022748"/>
    </source>
</evidence>
<reference evidence="6" key="1">
    <citation type="submission" date="2024-04" db="EMBL/GenBank/DDBJ databases">
        <title>Mariniflexile litorale, isolated from the shallow sediments of the Sea of Japan.</title>
        <authorList>
            <person name="Romanenko L."/>
            <person name="Isaeva M."/>
        </authorList>
    </citation>
    <scope>NUCLEOTIDE SEQUENCE [LARGE SCALE GENOMIC DNA]</scope>
    <source>
        <strain evidence="6">KMM 9835</strain>
    </source>
</reference>
<dbReference type="Gene3D" id="3.40.30.10">
    <property type="entry name" value="Glutaredoxin"/>
    <property type="match status" value="1"/>
</dbReference>
<protein>
    <submittedName>
        <fullName evidence="6">TlpA disulfide reductase family protein</fullName>
    </submittedName>
</protein>
<dbReference type="PROSITE" id="PS51257">
    <property type="entry name" value="PROKAR_LIPOPROTEIN"/>
    <property type="match status" value="1"/>
</dbReference>
<gene>
    <name evidence="6" type="ORF">QLS71_015330</name>
</gene>
<keyword evidence="4" id="KW-0676">Redox-active center</keyword>
<dbReference type="GO" id="GO:0017004">
    <property type="term" value="P:cytochrome complex assembly"/>
    <property type="evidence" value="ECO:0007669"/>
    <property type="project" value="UniProtKB-KW"/>
</dbReference>
<accession>A0AAU7EE11</accession>
<keyword evidence="2" id="KW-0201">Cytochrome c-type biogenesis</keyword>
<proteinExistence type="predicted"/>
<dbReference type="InterPro" id="IPR050553">
    <property type="entry name" value="Thioredoxin_ResA/DsbE_sf"/>
</dbReference>
<dbReference type="InterPro" id="IPR036249">
    <property type="entry name" value="Thioredoxin-like_sf"/>
</dbReference>
<evidence type="ECO:0000313" key="7">
    <source>
        <dbReference type="Proteomes" id="UP001224325"/>
    </source>
</evidence>
<dbReference type="SUPFAM" id="SSF52833">
    <property type="entry name" value="Thioredoxin-like"/>
    <property type="match status" value="1"/>
</dbReference>
<evidence type="ECO:0000256" key="4">
    <source>
        <dbReference type="ARBA" id="ARBA00023284"/>
    </source>
</evidence>
<dbReference type="AlphaFoldDB" id="A0AAU7EE11"/>
<organism evidence="6 7">
    <name type="scientific">Mariniflexile litorale</name>
    <dbReference type="NCBI Taxonomy" id="3045158"/>
    <lineage>
        <taxon>Bacteria</taxon>
        <taxon>Pseudomonadati</taxon>
        <taxon>Bacteroidota</taxon>
        <taxon>Flavobacteriia</taxon>
        <taxon>Flavobacteriales</taxon>
        <taxon>Flavobacteriaceae</taxon>
        <taxon>Mariniflexile</taxon>
    </lineage>
</organism>
<dbReference type="PANTHER" id="PTHR42852">
    <property type="entry name" value="THIOL:DISULFIDE INTERCHANGE PROTEIN DSBE"/>
    <property type="match status" value="1"/>
</dbReference>
<evidence type="ECO:0000259" key="5">
    <source>
        <dbReference type="PROSITE" id="PS51352"/>
    </source>
</evidence>
<keyword evidence="3" id="KW-1015">Disulfide bond</keyword>
<dbReference type="InterPro" id="IPR000866">
    <property type="entry name" value="AhpC/TSA"/>
</dbReference>
<evidence type="ECO:0000256" key="1">
    <source>
        <dbReference type="ARBA" id="ARBA00004196"/>
    </source>
</evidence>
<dbReference type="RefSeq" id="WP_308994004.1">
    <property type="nucleotide sequence ID" value="NZ_CP155618.1"/>
</dbReference>
<evidence type="ECO:0000256" key="3">
    <source>
        <dbReference type="ARBA" id="ARBA00023157"/>
    </source>
</evidence>
<dbReference type="EMBL" id="CP155618">
    <property type="protein sequence ID" value="XBL13682.1"/>
    <property type="molecule type" value="Genomic_DNA"/>
</dbReference>
<feature type="domain" description="Thioredoxin" evidence="5">
    <location>
        <begin position="295"/>
        <end position="436"/>
    </location>
</feature>
<dbReference type="Proteomes" id="UP001224325">
    <property type="component" value="Chromosome"/>
</dbReference>
<dbReference type="Pfam" id="PF00578">
    <property type="entry name" value="AhpC-TSA"/>
    <property type="match status" value="1"/>
</dbReference>
<dbReference type="CDD" id="cd02966">
    <property type="entry name" value="TlpA_like_family"/>
    <property type="match status" value="1"/>
</dbReference>
<dbReference type="KEGG" id="mlil:QLS71_015330"/>
<dbReference type="InterPro" id="IPR013766">
    <property type="entry name" value="Thioredoxin_domain"/>
</dbReference>
<sequence>MRIKTTLLLSICLCIMTGCKKDNILELPITYHKGFGPFEASTSGADLYFEIINNPWEKTYLKVSGIPQNWTDAKVGQIQSDMDQYVYQNYLLGDISKEWYEELQKTWDWEPDTLNLSKEPIKTRAAFAIGNDSVGNTMVVVDANNNYDFSDDEPFELVQYESELDRDARLNNEAIYVTFERLLNDKKIQVEVPILISSANMDQYYLNCNFAQYRTAKLENHLIYIYSRNIFPFRNVGISSSQSPIGEKIDFDKVAFDNEYLEIGTNVYKNLGVKRNKDVLLLEKMNFSKNQIRSIQIGFKAIDFSGSQFKQENTISLDILKGKYVLLDFWGTWCGPCIQEIPNLKTLYDHTDKSKFEIISIVVESPIKDLEQMMSKYEITWPQIISDDSNKIKEKYGIVRYPTTFLISPEGTIIAKDLRGKELENKIESLLKIKPAGNTL</sequence>
<name>A0AAU7EE11_9FLAO</name>
<evidence type="ECO:0000313" key="6">
    <source>
        <dbReference type="EMBL" id="XBL13682.1"/>
    </source>
</evidence>
<dbReference type="PROSITE" id="PS51352">
    <property type="entry name" value="THIOREDOXIN_2"/>
    <property type="match status" value="1"/>
</dbReference>